<feature type="compositionally biased region" description="Basic and acidic residues" evidence="1">
    <location>
        <begin position="1"/>
        <end position="12"/>
    </location>
</feature>
<keyword evidence="3" id="KW-1185">Reference proteome</keyword>
<evidence type="ECO:0000313" key="2">
    <source>
        <dbReference type="EMBL" id="CAD1478429.1"/>
    </source>
</evidence>
<feature type="non-terminal residue" evidence="2">
    <location>
        <position position="1"/>
    </location>
</feature>
<accession>A0A6V7HDY8</accession>
<reference evidence="2" key="1">
    <citation type="submission" date="2020-07" db="EMBL/GenBank/DDBJ databases">
        <authorList>
            <person name="Nazaruddin N."/>
        </authorList>
    </citation>
    <scope>NUCLEOTIDE SEQUENCE</scope>
</reference>
<proteinExistence type="predicted"/>
<dbReference type="Proteomes" id="UP000752696">
    <property type="component" value="Unassembled WGS sequence"/>
</dbReference>
<feature type="region of interest" description="Disordered" evidence="1">
    <location>
        <begin position="1"/>
        <end position="45"/>
    </location>
</feature>
<dbReference type="EMBL" id="CAJDYZ010010753">
    <property type="protein sequence ID" value="CAD1478429.1"/>
    <property type="molecule type" value="Genomic_DNA"/>
</dbReference>
<name>A0A6V7HDY8_9HYME</name>
<protein>
    <submittedName>
        <fullName evidence="2">Uncharacterized protein</fullName>
    </submittedName>
</protein>
<organism evidence="2 3">
    <name type="scientific">Heterotrigona itama</name>
    <dbReference type="NCBI Taxonomy" id="395501"/>
    <lineage>
        <taxon>Eukaryota</taxon>
        <taxon>Metazoa</taxon>
        <taxon>Ecdysozoa</taxon>
        <taxon>Arthropoda</taxon>
        <taxon>Hexapoda</taxon>
        <taxon>Insecta</taxon>
        <taxon>Pterygota</taxon>
        <taxon>Neoptera</taxon>
        <taxon>Endopterygota</taxon>
        <taxon>Hymenoptera</taxon>
        <taxon>Apocrita</taxon>
        <taxon>Aculeata</taxon>
        <taxon>Apoidea</taxon>
        <taxon>Anthophila</taxon>
        <taxon>Apidae</taxon>
        <taxon>Heterotrigona</taxon>
    </lineage>
</organism>
<sequence>RNRPRSCETHAEQRRKHKSTFDNSLRQDYAQASRNKRKRRKERELAPLSPELEQWKLVNFKRIFDRIRAREWEKNIKRTPLTYVDTPKQ</sequence>
<dbReference type="AlphaFoldDB" id="A0A6V7HDY8"/>
<evidence type="ECO:0000256" key="1">
    <source>
        <dbReference type="SAM" id="MobiDB-lite"/>
    </source>
</evidence>
<comment type="caution">
    <text evidence="2">The sequence shown here is derived from an EMBL/GenBank/DDBJ whole genome shotgun (WGS) entry which is preliminary data.</text>
</comment>
<feature type="compositionally biased region" description="Polar residues" evidence="1">
    <location>
        <begin position="21"/>
        <end position="33"/>
    </location>
</feature>
<gene>
    <name evidence="2" type="ORF">MHI_LOCUS795333</name>
</gene>
<evidence type="ECO:0000313" key="3">
    <source>
        <dbReference type="Proteomes" id="UP000752696"/>
    </source>
</evidence>